<keyword evidence="4" id="KW-0786">Thiamine pyrophosphate</keyword>
<sequence>MMITEKTPIIFDKKGLSSEKLLDLYKAMLKPRMIEEKMLILLRQGKISKWFSGIGQEAISVGVTSVLNKEEYILPMHRNLGVFTTREIPLYRLFSQWQGKANGFTKGRDRSFHFGTQEYKIVGMISHLGPQFGLADGIALGNLLKNNKQVCAVFTGDGGTSEGDIHEALNVASVWSLPVLFCIENNGYGLSTPVNEQFNCKDLADRGKGYGMEAHIIDGNNVVEVYNKVSELVESMRENPRPVLLEFKTFRMRGHEEASGTKYVPQELMDAWAVKDPIENFKNYLQTEGILTEAKEVELRAEFKQEIDDNLKLAFDEPNIEPDLSIELNDVFQNTAYQHIDKNNEVKNIRLVDAVSEGLKQSMERHDNLIIMGQDVAEYGGVFKITDGFVDAFGKERVRNTPICESAIVSAAYGLSVTGMKAVMEMQFADFVSSGFNPIVNLLAKSHYRWGQNADVVVRMPCGAGVGAGPFHSQTNEAWFTTTPGLKVVYPAFPVDAKGLLASSINDPNPVLFFEHKALYRSIYQDVPTNYYTLPLGKASLLQEGKDITIITFGAGVHWALETLKNNSDISADLIDLRSLVPLDKEAIFNSVKKTGKAIILQEDTTFGGFGSDLSALIMENCFEQLDGPVRRVSSLETPIPFLPALEKQYLPKDRFEQELKDLLAY</sequence>
<comment type="cofactor">
    <cofactor evidence="1">
        <name>thiamine diphosphate</name>
        <dbReference type="ChEBI" id="CHEBI:58937"/>
    </cofactor>
</comment>
<dbReference type="Pfam" id="PF02780">
    <property type="entry name" value="Transketolase_C"/>
    <property type="match status" value="1"/>
</dbReference>
<evidence type="ECO:0000256" key="3">
    <source>
        <dbReference type="ARBA" id="ARBA00023002"/>
    </source>
</evidence>
<reference evidence="7" key="1">
    <citation type="journal article" date="2019" name="Int. J. Syst. Evol. Microbiol.">
        <title>The Global Catalogue of Microorganisms (GCM) 10K type strain sequencing project: providing services to taxonomists for standard genome sequencing and annotation.</title>
        <authorList>
            <consortium name="The Broad Institute Genomics Platform"/>
            <consortium name="The Broad Institute Genome Sequencing Center for Infectious Disease"/>
            <person name="Wu L."/>
            <person name="Ma J."/>
        </authorList>
    </citation>
    <scope>NUCLEOTIDE SEQUENCE [LARGE SCALE GENOMIC DNA]</scope>
    <source>
        <strain evidence="7">CCUG 62114</strain>
    </source>
</reference>
<dbReference type="InterPro" id="IPR033248">
    <property type="entry name" value="Transketolase_C"/>
</dbReference>
<dbReference type="Proteomes" id="UP001596997">
    <property type="component" value="Unassembled WGS sequence"/>
</dbReference>
<protein>
    <submittedName>
        <fullName evidence="6">Thiamine pyrophosphate-dependent enzyme</fullName>
    </submittedName>
</protein>
<dbReference type="CDD" id="cd02000">
    <property type="entry name" value="TPP_E1_PDC_ADC_BCADC"/>
    <property type="match status" value="1"/>
</dbReference>
<organism evidence="6 7">
    <name type="scientific">Pseudofulvibacter geojedonensis</name>
    <dbReference type="NCBI Taxonomy" id="1123758"/>
    <lineage>
        <taxon>Bacteria</taxon>
        <taxon>Pseudomonadati</taxon>
        <taxon>Bacteroidota</taxon>
        <taxon>Flavobacteriia</taxon>
        <taxon>Flavobacteriales</taxon>
        <taxon>Flavobacteriaceae</taxon>
        <taxon>Pseudofulvibacter</taxon>
    </lineage>
</organism>
<dbReference type="PANTHER" id="PTHR43257">
    <property type="entry name" value="PYRUVATE DEHYDROGENASE E1 COMPONENT BETA SUBUNIT"/>
    <property type="match status" value="1"/>
</dbReference>
<evidence type="ECO:0000313" key="6">
    <source>
        <dbReference type="EMBL" id="MFD0962426.1"/>
    </source>
</evidence>
<dbReference type="RefSeq" id="WP_377712080.1">
    <property type="nucleotide sequence ID" value="NZ_JBHTJM010000001.1"/>
</dbReference>
<comment type="caution">
    <text evidence="6">The sequence shown here is derived from an EMBL/GenBank/DDBJ whole genome shotgun (WGS) entry which is preliminary data.</text>
</comment>
<dbReference type="Gene3D" id="3.40.50.920">
    <property type="match status" value="1"/>
</dbReference>
<feature type="domain" description="Transketolase-like pyrimidine-binding" evidence="5">
    <location>
        <begin position="349"/>
        <end position="522"/>
    </location>
</feature>
<dbReference type="Pfam" id="PF00676">
    <property type="entry name" value="E1_dh"/>
    <property type="match status" value="1"/>
</dbReference>
<keyword evidence="3" id="KW-0560">Oxidoreductase</keyword>
<accession>A0ABW3HY37</accession>
<evidence type="ECO:0000313" key="7">
    <source>
        <dbReference type="Proteomes" id="UP001596997"/>
    </source>
</evidence>
<dbReference type="Gene3D" id="3.40.50.970">
    <property type="match status" value="2"/>
</dbReference>
<comment type="function">
    <text evidence="2">E1 component of the 2-oxoglutarate dehydrogenase (OGDH) complex which catalyzes the decarboxylation of 2-oxoglutarate, the first step in the conversion of 2-oxoglutarate to succinyl-CoA and CO(2).</text>
</comment>
<dbReference type="PANTHER" id="PTHR43257:SF2">
    <property type="entry name" value="PYRUVATE DEHYDROGENASE E1 COMPONENT SUBUNIT BETA"/>
    <property type="match status" value="1"/>
</dbReference>
<proteinExistence type="predicted"/>
<dbReference type="SMART" id="SM00861">
    <property type="entry name" value="Transket_pyr"/>
    <property type="match status" value="1"/>
</dbReference>
<dbReference type="InterPro" id="IPR001017">
    <property type="entry name" value="DH_E1"/>
</dbReference>
<evidence type="ECO:0000256" key="1">
    <source>
        <dbReference type="ARBA" id="ARBA00001964"/>
    </source>
</evidence>
<dbReference type="SUPFAM" id="SSF52518">
    <property type="entry name" value="Thiamin diphosphate-binding fold (THDP-binding)"/>
    <property type="match status" value="2"/>
</dbReference>
<dbReference type="InterPro" id="IPR009014">
    <property type="entry name" value="Transketo_C/PFOR_II"/>
</dbReference>
<evidence type="ECO:0000256" key="2">
    <source>
        <dbReference type="ARBA" id="ARBA00003906"/>
    </source>
</evidence>
<keyword evidence="7" id="KW-1185">Reference proteome</keyword>
<gene>
    <name evidence="6" type="ORF">ACFQ1O_00235</name>
</gene>
<name>A0ABW3HY37_9FLAO</name>
<dbReference type="SUPFAM" id="SSF52922">
    <property type="entry name" value="TK C-terminal domain-like"/>
    <property type="match status" value="1"/>
</dbReference>
<dbReference type="InterPro" id="IPR005475">
    <property type="entry name" value="Transketolase-like_Pyr-bd"/>
</dbReference>
<dbReference type="Pfam" id="PF02779">
    <property type="entry name" value="Transket_pyr"/>
    <property type="match status" value="1"/>
</dbReference>
<dbReference type="InterPro" id="IPR029061">
    <property type="entry name" value="THDP-binding"/>
</dbReference>
<evidence type="ECO:0000259" key="5">
    <source>
        <dbReference type="SMART" id="SM00861"/>
    </source>
</evidence>
<evidence type="ECO:0000256" key="4">
    <source>
        <dbReference type="ARBA" id="ARBA00023052"/>
    </source>
</evidence>
<dbReference type="CDD" id="cd07036">
    <property type="entry name" value="TPP_PYR_E1-PDHc-beta_like"/>
    <property type="match status" value="1"/>
</dbReference>
<dbReference type="EMBL" id="JBHTJM010000001">
    <property type="protein sequence ID" value="MFD0962426.1"/>
    <property type="molecule type" value="Genomic_DNA"/>
</dbReference>